<name>A0A4Q5BCR5_9BIFI</name>
<sequence length="196" mass="20248">MDSLVGKESTDGEVHEGAEASCGEVVRAVRSRRGVGDQRAGVSVPADAGALASGMGRGRPRRRRLAWRRARGTLHARAETRGGRTLPAAREVRGAHDPRAGLSVQGAVGALGRRAGAGPTPDQASSRGCGDASQGGGRICLGLQDESAGRRGAGGQCRCRAKLEAQDACGRRQGAFDGRRRGQGRNAEVPRGPAPR</sequence>
<organism evidence="2 3">
    <name type="scientific">Bifidobacterium pseudolongum subsp. globosum</name>
    <dbReference type="NCBI Taxonomy" id="1690"/>
    <lineage>
        <taxon>Bacteria</taxon>
        <taxon>Bacillati</taxon>
        <taxon>Actinomycetota</taxon>
        <taxon>Actinomycetes</taxon>
        <taxon>Bifidobacteriales</taxon>
        <taxon>Bifidobacteriaceae</taxon>
        <taxon>Bifidobacterium</taxon>
    </lineage>
</organism>
<feature type="region of interest" description="Disordered" evidence="1">
    <location>
        <begin position="1"/>
        <end position="20"/>
    </location>
</feature>
<evidence type="ECO:0000256" key="1">
    <source>
        <dbReference type="SAM" id="MobiDB-lite"/>
    </source>
</evidence>
<evidence type="ECO:0000313" key="2">
    <source>
        <dbReference type="EMBL" id="RYQ68595.1"/>
    </source>
</evidence>
<comment type="caution">
    <text evidence="2">The sequence shown here is derived from an EMBL/GenBank/DDBJ whole genome shotgun (WGS) entry which is preliminary data.</text>
</comment>
<protein>
    <submittedName>
        <fullName evidence="2">Uncharacterized protein</fullName>
    </submittedName>
</protein>
<feature type="region of interest" description="Disordered" evidence="1">
    <location>
        <begin position="113"/>
        <end position="136"/>
    </location>
</feature>
<feature type="compositionally biased region" description="Basic and acidic residues" evidence="1">
    <location>
        <begin position="8"/>
        <end position="18"/>
    </location>
</feature>
<gene>
    <name evidence="2" type="ORF">PG2072B_1198</name>
</gene>
<dbReference type="Proteomes" id="UP000293268">
    <property type="component" value="Unassembled WGS sequence"/>
</dbReference>
<dbReference type="EMBL" id="SBKU01000007">
    <property type="protein sequence ID" value="RYQ68595.1"/>
    <property type="molecule type" value="Genomic_DNA"/>
</dbReference>
<evidence type="ECO:0000313" key="3">
    <source>
        <dbReference type="Proteomes" id="UP000293268"/>
    </source>
</evidence>
<dbReference type="AlphaFoldDB" id="A0A4Q5BCR5"/>
<accession>A0A4Q5BCR5</accession>
<proteinExistence type="predicted"/>
<feature type="region of interest" description="Disordered" evidence="1">
    <location>
        <begin position="170"/>
        <end position="196"/>
    </location>
</feature>
<reference evidence="2 3" key="1">
    <citation type="submission" date="2019-01" db="EMBL/GenBank/DDBJ databases">
        <title>Unveiling genomic diversity among members of the Bifidobacterium pseudolongum species, a widely distributed gut commensal of the animal kingdom.</title>
        <authorList>
            <person name="Lugli G.A."/>
            <person name="Duranti S."/>
            <person name="Albert K."/>
            <person name="Mancabelli L."/>
            <person name="Napoli S."/>
            <person name="Viappiani A."/>
            <person name="Anzalone R."/>
            <person name="Longhi G."/>
            <person name="Milani C."/>
            <person name="Turroni F."/>
            <person name="Alessandri G."/>
            <person name="Sela D.A."/>
            <person name="Van Sinderen D."/>
            <person name="Ventura M."/>
        </authorList>
    </citation>
    <scope>NUCLEOTIDE SEQUENCE [LARGE SCALE GENOMIC DNA]</scope>
    <source>
        <strain evidence="2 3">2072B</strain>
    </source>
</reference>